<dbReference type="Gene3D" id="3.40.50.1820">
    <property type="entry name" value="alpha/beta hydrolase"/>
    <property type="match status" value="1"/>
</dbReference>
<gene>
    <name evidence="1" type="ORF">GBO79_03165</name>
    <name evidence="2" type="ORF">ITQ97_04915</name>
</gene>
<accession>A0A6L5A2C8</accession>
<evidence type="ECO:0000313" key="4">
    <source>
        <dbReference type="Proteomes" id="UP000743107"/>
    </source>
</evidence>
<keyword evidence="2" id="KW-0378">Hydrolase</keyword>
<dbReference type="GO" id="GO:0016787">
    <property type="term" value="F:hydrolase activity"/>
    <property type="evidence" value="ECO:0007669"/>
    <property type="project" value="UniProtKB-KW"/>
</dbReference>
<name>A0A6L5A2C8_PEDPE</name>
<organism evidence="2 4">
    <name type="scientific">Pediococcus pentosaceus</name>
    <dbReference type="NCBI Taxonomy" id="1255"/>
    <lineage>
        <taxon>Bacteria</taxon>
        <taxon>Bacillati</taxon>
        <taxon>Bacillota</taxon>
        <taxon>Bacilli</taxon>
        <taxon>Lactobacillales</taxon>
        <taxon>Lactobacillaceae</taxon>
        <taxon>Pediococcus</taxon>
    </lineage>
</organism>
<dbReference type="SUPFAM" id="SSF53474">
    <property type="entry name" value="alpha/beta-Hydrolases"/>
    <property type="match status" value="1"/>
</dbReference>
<dbReference type="InterPro" id="IPR010315">
    <property type="entry name" value="DUF915_hydro-like"/>
</dbReference>
<reference evidence="2" key="4">
    <citation type="submission" date="2020-11" db="EMBL/GenBank/DDBJ databases">
        <title>Antibiotic susceptibility profiles of Pediococcus pentosaceus from various origins and their implications for the safety assessment of strains with food-technology applications.</title>
        <authorList>
            <person name="Shani N."/>
            <person name="Oberhaensli S."/>
            <person name="Arias E."/>
        </authorList>
    </citation>
    <scope>NUCLEOTIDE SEQUENCE</scope>
    <source>
        <strain evidence="2">FAM 19164</strain>
    </source>
</reference>
<reference evidence="1" key="1">
    <citation type="submission" date="2019-10" db="EMBL/GenBank/DDBJ databases">
        <authorList>
            <person name="Irmler S."/>
            <person name="Berthoud H."/>
            <person name="Roetschi A."/>
            <person name="Arias E."/>
            <person name="Shani N."/>
            <person name="Wuethrich D."/>
            <person name="Bruggmann R."/>
        </authorList>
    </citation>
    <scope>NUCLEOTIDE SEQUENCE</scope>
    <source>
        <strain evidence="1">FAM13073</strain>
    </source>
</reference>
<dbReference type="EMBL" id="WENB01000002">
    <property type="protein sequence ID" value="KAF0413886.1"/>
    <property type="molecule type" value="Genomic_DNA"/>
</dbReference>
<evidence type="ECO:0000313" key="3">
    <source>
        <dbReference type="Proteomes" id="UP000472573"/>
    </source>
</evidence>
<protein>
    <submittedName>
        <fullName evidence="2">Alpha/beta hydrolase</fullName>
    </submittedName>
</protein>
<dbReference type="AlphaFoldDB" id="A0A6L5A2C8"/>
<dbReference type="Pfam" id="PF06028">
    <property type="entry name" value="DUF915"/>
    <property type="match status" value="1"/>
</dbReference>
<reference evidence="1" key="2">
    <citation type="submission" date="2019-12" db="EMBL/GenBank/DDBJ databases">
        <title>SpeciesPrimer: A bioinformatics pipeline dedicated to the design of qPCR primers for the quantification of bacterial species.</title>
        <authorList>
            <person name="Dreier M."/>
            <person name="Berthoud H."/>
            <person name="Shani N."/>
            <person name="Wechsler D."/>
            <person name="Junier P."/>
        </authorList>
    </citation>
    <scope>NUCLEOTIDE SEQUENCE</scope>
    <source>
        <strain evidence="1">FAM13073</strain>
    </source>
</reference>
<reference evidence="3" key="3">
    <citation type="submission" date="2020-03" db="EMBL/GenBank/DDBJ databases">
        <title>SpeciesPrimer: A bioinformatics pipeline dedicated to the design of qPCR primers for the quantification of bacterial species.</title>
        <authorList>
            <person name="Dreier M."/>
            <person name="Berthoud H."/>
            <person name="Shani N."/>
            <person name="Wechsler D."/>
            <person name="Junier P."/>
        </authorList>
    </citation>
    <scope>NUCLEOTIDE SEQUENCE [LARGE SCALE GENOMIC DNA]</scope>
    <source>
        <strain evidence="3">FAM13073</strain>
    </source>
</reference>
<proteinExistence type="predicted"/>
<dbReference type="Proteomes" id="UP000743107">
    <property type="component" value="Unassembled WGS sequence"/>
</dbReference>
<dbReference type="RefSeq" id="WP_055126608.1">
    <property type="nucleotide sequence ID" value="NZ_CAKMBP010000002.1"/>
</dbReference>
<comment type="caution">
    <text evidence="2">The sequence shown here is derived from an EMBL/GenBank/DDBJ whole genome shotgun (WGS) entry which is preliminary data.</text>
</comment>
<keyword evidence="3" id="KW-1185">Reference proteome</keyword>
<evidence type="ECO:0000313" key="2">
    <source>
        <dbReference type="EMBL" id="MBF7127153.1"/>
    </source>
</evidence>
<dbReference type="Proteomes" id="UP000472573">
    <property type="component" value="Unassembled WGS sequence"/>
</dbReference>
<evidence type="ECO:0000313" key="1">
    <source>
        <dbReference type="EMBL" id="KAF0413886.1"/>
    </source>
</evidence>
<dbReference type="InterPro" id="IPR029058">
    <property type="entry name" value="AB_hydrolase_fold"/>
</dbReference>
<sequence>MPRNVKKWSIIFLIASLIGIGILAWPSIQWMHKNVTAISKRHDSNMSPVIFIPGSSATQNRFDGLIDKLNDRRGKRHSLLKVTVHTNDRISYSGSIRPRDNEPFIVVGFENNKDGYSNIKKQAKWFSIAFNALAKKYQFNNFKAIGHSNGGLVYTMYLENYFNRDDISIKKLMTIGSPYNFSETSLSHKTQMLSDFIKQRKKIPKTLSVYSIIGTQNFDNDGIVPARSAEAGKYIYQGQAQHYTEITVTGNDAQHSDLPQNQQIINLIEQYILAKNKPRDDQNQDTH</sequence>
<dbReference type="EMBL" id="JADOFV010000002">
    <property type="protein sequence ID" value="MBF7127153.1"/>
    <property type="molecule type" value="Genomic_DNA"/>
</dbReference>